<evidence type="ECO:0000313" key="3">
    <source>
        <dbReference type="Proteomes" id="UP000265619"/>
    </source>
</evidence>
<keyword evidence="1" id="KW-0472">Membrane</keyword>
<name>A0A9X8D528_9BURK</name>
<keyword evidence="3" id="KW-1185">Reference proteome</keyword>
<dbReference type="PANTHER" id="PTHR34980:SF2">
    <property type="entry name" value="INNER MEMBRANE PROTEIN YHAH-RELATED"/>
    <property type="match status" value="1"/>
</dbReference>
<keyword evidence="1" id="KW-1133">Transmembrane helix</keyword>
<feature type="transmembrane region" description="Helical" evidence="1">
    <location>
        <begin position="74"/>
        <end position="94"/>
    </location>
</feature>
<dbReference type="InterPro" id="IPR008523">
    <property type="entry name" value="DUF805"/>
</dbReference>
<accession>A0A9X8D528</accession>
<evidence type="ECO:0000256" key="1">
    <source>
        <dbReference type="SAM" id="Phobius"/>
    </source>
</evidence>
<feature type="transmembrane region" description="Helical" evidence="1">
    <location>
        <begin position="26"/>
        <end position="43"/>
    </location>
</feature>
<dbReference type="Pfam" id="PF05656">
    <property type="entry name" value="DUF805"/>
    <property type="match status" value="1"/>
</dbReference>
<keyword evidence="1" id="KW-0812">Transmembrane</keyword>
<reference evidence="2 3" key="1">
    <citation type="submission" date="2018-09" db="EMBL/GenBank/DDBJ databases">
        <title>Acidovorax cavernicola nov. sp. isolated from Gruta de las Maravillas (Aracena, Spain).</title>
        <authorList>
            <person name="Jurado V."/>
            <person name="Gutierrez-Patricio S."/>
            <person name="Gonzalez-Pimentel J.L."/>
            <person name="Miller A.Z."/>
            <person name="Laiz L."/>
            <person name="Saiz-Jimenez C."/>
        </authorList>
    </citation>
    <scope>NUCLEOTIDE SEQUENCE [LARGE SCALE GENOMIC DNA]</scope>
    <source>
        <strain evidence="2 3">1011MAR4D40.2</strain>
    </source>
</reference>
<feature type="transmembrane region" description="Helical" evidence="1">
    <location>
        <begin position="49"/>
        <end position="67"/>
    </location>
</feature>
<dbReference type="GO" id="GO:0005886">
    <property type="term" value="C:plasma membrane"/>
    <property type="evidence" value="ECO:0007669"/>
    <property type="project" value="TreeGrafter"/>
</dbReference>
<proteinExistence type="predicted"/>
<sequence>MDFQTAVKTCIAKYTDFSGRASRSEFWWFFLAQIGVLIVTSLIHRYIYAIAALGLLLPGLTVGARRLHDIGKSGWFLLLGIIPLVNLVLIYFFVQPSQPESNAYGAPPSA</sequence>
<dbReference type="PANTHER" id="PTHR34980">
    <property type="entry name" value="INNER MEMBRANE PROTEIN-RELATED-RELATED"/>
    <property type="match status" value="1"/>
</dbReference>
<protein>
    <submittedName>
        <fullName evidence="2">DUF805 domain-containing protein</fullName>
    </submittedName>
</protein>
<dbReference type="Proteomes" id="UP000265619">
    <property type="component" value="Unassembled WGS sequence"/>
</dbReference>
<dbReference type="EMBL" id="QXMN01000016">
    <property type="protein sequence ID" value="RIX79292.1"/>
    <property type="molecule type" value="Genomic_DNA"/>
</dbReference>
<organism evidence="2 3">
    <name type="scientific">Acidovorax cavernicola</name>
    <dbReference type="NCBI Taxonomy" id="1675792"/>
    <lineage>
        <taxon>Bacteria</taxon>
        <taxon>Pseudomonadati</taxon>
        <taxon>Pseudomonadota</taxon>
        <taxon>Betaproteobacteria</taxon>
        <taxon>Burkholderiales</taxon>
        <taxon>Comamonadaceae</taxon>
        <taxon>Acidovorax</taxon>
    </lineage>
</organism>
<dbReference type="AlphaFoldDB" id="A0A9X8D528"/>
<gene>
    <name evidence="2" type="ORF">D3H34_14375</name>
</gene>
<dbReference type="RefSeq" id="WP_119554195.1">
    <property type="nucleotide sequence ID" value="NZ_QXMN01000016.1"/>
</dbReference>
<comment type="caution">
    <text evidence="2">The sequence shown here is derived from an EMBL/GenBank/DDBJ whole genome shotgun (WGS) entry which is preliminary data.</text>
</comment>
<evidence type="ECO:0000313" key="2">
    <source>
        <dbReference type="EMBL" id="RIX79292.1"/>
    </source>
</evidence>
<dbReference type="OrthoDB" id="9812349at2"/>